<gene>
    <name evidence="1" type="ORF">Z519_10398</name>
</gene>
<dbReference type="OrthoDB" id="3875785at2759"/>
<dbReference type="GeneID" id="27703326"/>
<evidence type="ECO:0000313" key="1">
    <source>
        <dbReference type="EMBL" id="KIW88914.1"/>
    </source>
</evidence>
<dbReference type="Proteomes" id="UP000053789">
    <property type="component" value="Unassembled WGS sequence"/>
</dbReference>
<dbReference type="HOGENOM" id="CLU_2291372_0_0_1"/>
<sequence>MYCSHAYHHGHYWSHGDNGHQFFVIDPNKKEVVDVIETRPALGPHGLVLDEKQDVRWCSYEEHESSSSGGVIGIDLNTGKVIKQVESSTKTHWFVGTPDGK</sequence>
<dbReference type="EMBL" id="KN846997">
    <property type="protein sequence ID" value="KIW88914.1"/>
    <property type="molecule type" value="Genomic_DNA"/>
</dbReference>
<dbReference type="AlphaFoldDB" id="A0A0D2HWI4"/>
<name>A0A0D2HWI4_CLAB1</name>
<dbReference type="InterPro" id="IPR011045">
    <property type="entry name" value="N2O_reductase_N"/>
</dbReference>
<organism evidence="1 2">
    <name type="scientific">Cladophialophora bantiana (strain ATCC 10958 / CBS 173.52 / CDC B-1940 / NIH 8579)</name>
    <name type="common">Xylohypha bantiana</name>
    <dbReference type="NCBI Taxonomy" id="1442370"/>
    <lineage>
        <taxon>Eukaryota</taxon>
        <taxon>Fungi</taxon>
        <taxon>Dikarya</taxon>
        <taxon>Ascomycota</taxon>
        <taxon>Pezizomycotina</taxon>
        <taxon>Eurotiomycetes</taxon>
        <taxon>Chaetothyriomycetidae</taxon>
        <taxon>Chaetothyriales</taxon>
        <taxon>Herpotrichiellaceae</taxon>
        <taxon>Cladophialophora</taxon>
    </lineage>
</organism>
<dbReference type="RefSeq" id="XP_016615583.1">
    <property type="nucleotide sequence ID" value="XM_016768115.1"/>
</dbReference>
<keyword evidence="2" id="KW-1185">Reference proteome</keyword>
<dbReference type="VEuPathDB" id="FungiDB:Z519_10398"/>
<evidence type="ECO:0000313" key="2">
    <source>
        <dbReference type="Proteomes" id="UP000053789"/>
    </source>
</evidence>
<dbReference type="SUPFAM" id="SSF50974">
    <property type="entry name" value="Nitrous oxide reductase, N-terminal domain"/>
    <property type="match status" value="1"/>
</dbReference>
<accession>A0A0D2HWI4</accession>
<reference evidence="1" key="1">
    <citation type="submission" date="2015-01" db="EMBL/GenBank/DDBJ databases">
        <title>The Genome Sequence of Cladophialophora bantiana CBS 173.52.</title>
        <authorList>
            <consortium name="The Broad Institute Genomics Platform"/>
            <person name="Cuomo C."/>
            <person name="de Hoog S."/>
            <person name="Gorbushina A."/>
            <person name="Stielow B."/>
            <person name="Teixiera M."/>
            <person name="Abouelleil A."/>
            <person name="Chapman S.B."/>
            <person name="Priest M."/>
            <person name="Young S.K."/>
            <person name="Wortman J."/>
            <person name="Nusbaum C."/>
            <person name="Birren B."/>
        </authorList>
    </citation>
    <scope>NUCLEOTIDE SEQUENCE [LARGE SCALE GENOMIC DNA]</scope>
    <source>
        <strain evidence="1">CBS 173.52</strain>
    </source>
</reference>
<proteinExistence type="predicted"/>
<protein>
    <submittedName>
        <fullName evidence="1">Uncharacterized protein</fullName>
    </submittedName>
</protein>